<protein>
    <submittedName>
        <fullName evidence="1">Uncharacterized protein</fullName>
    </submittedName>
</protein>
<gene>
    <name evidence="1" type="ORF">EZJ58_2173</name>
</gene>
<dbReference type="Proteomes" id="UP000294555">
    <property type="component" value="Unassembled WGS sequence"/>
</dbReference>
<proteinExistence type="predicted"/>
<sequence>MSYENNYGNPIVPFPSNIFKFLIKKLDSQGICGLTAPSMLAFRLNFPSSSWD</sequence>
<dbReference type="AlphaFoldDB" id="A0A4R1NEF7"/>
<organism evidence="1 2">
    <name type="scientific">Sodalis ligni</name>
    <dbReference type="NCBI Taxonomy" id="2697027"/>
    <lineage>
        <taxon>Bacteria</taxon>
        <taxon>Pseudomonadati</taxon>
        <taxon>Pseudomonadota</taxon>
        <taxon>Gammaproteobacteria</taxon>
        <taxon>Enterobacterales</taxon>
        <taxon>Bruguierivoracaceae</taxon>
        <taxon>Sodalis</taxon>
    </lineage>
</organism>
<dbReference type="EMBL" id="SJOI01000001">
    <property type="protein sequence ID" value="TCL04071.1"/>
    <property type="molecule type" value="Genomic_DNA"/>
</dbReference>
<comment type="caution">
    <text evidence="1">The sequence shown here is derived from an EMBL/GenBank/DDBJ whole genome shotgun (WGS) entry which is preliminary data.</text>
</comment>
<accession>A0A4R1NEF7</accession>
<evidence type="ECO:0000313" key="2">
    <source>
        <dbReference type="Proteomes" id="UP000294555"/>
    </source>
</evidence>
<reference evidence="1 2" key="1">
    <citation type="submission" date="2019-02" db="EMBL/GenBank/DDBJ databases">
        <title>Investigation of anaerobic lignin degradation for improved lignocellulosic biofuels.</title>
        <authorList>
            <person name="Deangelis K."/>
        </authorList>
    </citation>
    <scope>NUCLEOTIDE SEQUENCE [LARGE SCALE GENOMIC DNA]</scope>
    <source>
        <strain evidence="1 2">159R</strain>
    </source>
</reference>
<keyword evidence="2" id="KW-1185">Reference proteome</keyword>
<name>A0A4R1NEF7_9GAMM</name>
<evidence type="ECO:0000313" key="1">
    <source>
        <dbReference type="EMBL" id="TCL04071.1"/>
    </source>
</evidence>